<keyword evidence="1" id="KW-0560">Oxidoreductase</keyword>
<dbReference type="Proteomes" id="UP001501747">
    <property type="component" value="Unassembled WGS sequence"/>
</dbReference>
<dbReference type="InterPro" id="IPR052019">
    <property type="entry name" value="F420H2_bilvrd_red/Heme_oxyg"/>
</dbReference>
<dbReference type="InterPro" id="IPR011576">
    <property type="entry name" value="Pyridox_Oxase_N"/>
</dbReference>
<gene>
    <name evidence="3" type="ORF">GCM10022247_15840</name>
</gene>
<reference evidence="4" key="1">
    <citation type="journal article" date="2019" name="Int. J. Syst. Evol. Microbiol.">
        <title>The Global Catalogue of Microorganisms (GCM) 10K type strain sequencing project: providing services to taxonomists for standard genome sequencing and annotation.</title>
        <authorList>
            <consortium name="The Broad Institute Genomics Platform"/>
            <consortium name="The Broad Institute Genome Sequencing Center for Infectious Disease"/>
            <person name="Wu L."/>
            <person name="Ma J."/>
        </authorList>
    </citation>
    <scope>NUCLEOTIDE SEQUENCE [LARGE SCALE GENOMIC DNA]</scope>
    <source>
        <strain evidence="4">JCM 17342</strain>
    </source>
</reference>
<name>A0ABP7RFF8_9PSEU</name>
<keyword evidence="4" id="KW-1185">Reference proteome</keyword>
<protein>
    <submittedName>
        <fullName evidence="3">TIGR03618 family F420-dependent PPOX class oxidoreductase</fullName>
    </submittedName>
</protein>
<evidence type="ECO:0000256" key="1">
    <source>
        <dbReference type="ARBA" id="ARBA00023002"/>
    </source>
</evidence>
<dbReference type="EMBL" id="BAABAL010000005">
    <property type="protein sequence ID" value="GAA3996697.1"/>
    <property type="molecule type" value="Genomic_DNA"/>
</dbReference>
<dbReference type="Pfam" id="PF01243">
    <property type="entry name" value="PNPOx_N"/>
    <property type="match status" value="1"/>
</dbReference>
<feature type="domain" description="Pyridoxamine 5'-phosphate oxidase N-terminal" evidence="2">
    <location>
        <begin position="6"/>
        <end position="129"/>
    </location>
</feature>
<proteinExistence type="predicted"/>
<dbReference type="RefSeq" id="WP_344872180.1">
    <property type="nucleotide sequence ID" value="NZ_BAABAL010000005.1"/>
</dbReference>
<evidence type="ECO:0000259" key="2">
    <source>
        <dbReference type="Pfam" id="PF01243"/>
    </source>
</evidence>
<sequence length="137" mass="15066">MDLEAALGVVREQHRAVLATVRRDGTPQMSPVLAGVDADGRVVVSTRAAAAKTRNLSRDPRAWLCVLPDGFFGRWVQVSGSVEIVELPEAMDGLVEYYRAVNGEHSDWDEYRAAMTAEERVLLRITLTEAGPSLSDR</sequence>
<dbReference type="InterPro" id="IPR012349">
    <property type="entry name" value="Split_barrel_FMN-bd"/>
</dbReference>
<dbReference type="Gene3D" id="2.30.110.10">
    <property type="entry name" value="Electron Transport, Fmn-binding Protein, Chain A"/>
    <property type="match status" value="1"/>
</dbReference>
<organism evidence="3 4">
    <name type="scientific">Allokutzneria multivorans</name>
    <dbReference type="NCBI Taxonomy" id="1142134"/>
    <lineage>
        <taxon>Bacteria</taxon>
        <taxon>Bacillati</taxon>
        <taxon>Actinomycetota</taxon>
        <taxon>Actinomycetes</taxon>
        <taxon>Pseudonocardiales</taxon>
        <taxon>Pseudonocardiaceae</taxon>
        <taxon>Allokutzneria</taxon>
    </lineage>
</organism>
<accession>A0ABP7RFF8</accession>
<dbReference type="NCBIfam" id="TIGR03618">
    <property type="entry name" value="Rv1155_F420"/>
    <property type="match status" value="1"/>
</dbReference>
<dbReference type="PANTHER" id="PTHR35176">
    <property type="entry name" value="HEME OXYGENASE HI_0854-RELATED"/>
    <property type="match status" value="1"/>
</dbReference>
<comment type="caution">
    <text evidence="3">The sequence shown here is derived from an EMBL/GenBank/DDBJ whole genome shotgun (WGS) entry which is preliminary data.</text>
</comment>
<evidence type="ECO:0000313" key="3">
    <source>
        <dbReference type="EMBL" id="GAA3996697.1"/>
    </source>
</evidence>
<dbReference type="InterPro" id="IPR019920">
    <property type="entry name" value="F420-binding_dom_put"/>
</dbReference>
<evidence type="ECO:0000313" key="4">
    <source>
        <dbReference type="Proteomes" id="UP001501747"/>
    </source>
</evidence>
<dbReference type="SUPFAM" id="SSF50475">
    <property type="entry name" value="FMN-binding split barrel"/>
    <property type="match status" value="1"/>
</dbReference>
<dbReference type="PANTHER" id="PTHR35176:SF2">
    <property type="entry name" value="F420H(2)-DEPENDENT REDUCTASE RV1155"/>
    <property type="match status" value="1"/>
</dbReference>